<sequence>MRNSLKVFVLPCQDLGLWQEERDVVEQVIQERSFLLNQKQEKGEWESCFNAPEKQHYAKKQSRVKEMEKRVEQIMERENRINLSGGRRKSMQCIKPNVNFYENCLTSGAMADSKPNLSRSSNSTVFGCLKISQEPTLVSSNHKRRFSRYMNDLEPKKVAPSTSLYLRPTPSEKRMKTSSLQYPESSGMPEVQSEVNVELKHLKEVEMEAKAQWKARVVFKECLELCTPELKDELRKLDSTISEEALDKTMMRFMQFDSVRRSLTEVERITNIMDPGLLSGERVKHYRAIVNDYLGGHGLSDEHGPVKDRELSNGCKLFHEMDEEDQKTLDKFQENLKKKREAAKSAKQNKDQASERKEVLPQLPIKYSVHPETYNDKVNKAVAQVNASVKRATVYVPQKTGKERKSAFYNLSKRFDADLRRQHEKKKTEREKQTGLFIGNRTIVPVPKHRRYEASAMTLDERRENTEELMEKFRHEVANALTIDEGAGHRMSADAYCKFLIDNAYDYGVPPRYVEEPRVRRKIQEGSYPNWTVKEEELSAILRFAWKGKLKKLRKALKEEKFQQKINRVDAQKRTALHFAASWGCIKTLNILLRCPGIDVNKQDYHGKTPLYKAMEIGSIECVKALVKAGANTRIKAQDSRDPLTYLLHFYGDERFEMFKLLWDVSPRINGKSRLGEMSFLHMALMNNKHIVVLKCIDYMLHQGLDVNAREGNGRTAAHIAVIDGRADILQLLMAHQMNPLYEDLDNKTVIDYAQPDSKIYNLLQNYFEYGPGDIAEASNLRDGSNKQNVRQAEEYRTKYFGHQFL</sequence>
<dbReference type="SMART" id="SM00248">
    <property type="entry name" value="ANK"/>
    <property type="match status" value="4"/>
</dbReference>
<dbReference type="InterPro" id="IPR002110">
    <property type="entry name" value="Ankyrin_rpt"/>
</dbReference>
<feature type="repeat" description="ANK" evidence="3">
    <location>
        <begin position="713"/>
        <end position="745"/>
    </location>
</feature>
<keyword evidence="1" id="KW-0677">Repeat</keyword>
<evidence type="ECO:0000313" key="6">
    <source>
        <dbReference type="Proteomes" id="UP000594262"/>
    </source>
</evidence>
<dbReference type="InterPro" id="IPR036770">
    <property type="entry name" value="Ankyrin_rpt-contain_sf"/>
</dbReference>
<dbReference type="PROSITE" id="PS50297">
    <property type="entry name" value="ANK_REP_REGION"/>
    <property type="match status" value="2"/>
</dbReference>
<name>A0A7M5WMA7_9CNID</name>
<keyword evidence="2 3" id="KW-0040">ANK repeat</keyword>
<proteinExistence type="predicted"/>
<dbReference type="Proteomes" id="UP000594262">
    <property type="component" value="Unplaced"/>
</dbReference>
<dbReference type="EnsemblMetazoa" id="CLYHEMT011071.1">
    <property type="protein sequence ID" value="CLYHEMP011071.1"/>
    <property type="gene ID" value="CLYHEMG011071"/>
</dbReference>
<keyword evidence="6" id="KW-1185">Reference proteome</keyword>
<dbReference type="PANTHER" id="PTHR46680:SF3">
    <property type="entry name" value="NF-KAPPA-B INHIBITOR CACTUS"/>
    <property type="match status" value="1"/>
</dbReference>
<evidence type="ECO:0000313" key="5">
    <source>
        <dbReference type="EnsemblMetazoa" id="CLYHEMP011071.1"/>
    </source>
</evidence>
<dbReference type="PANTHER" id="PTHR46680">
    <property type="entry name" value="NF-KAPPA-B INHIBITOR ALPHA"/>
    <property type="match status" value="1"/>
</dbReference>
<dbReference type="GO" id="GO:0005829">
    <property type="term" value="C:cytosol"/>
    <property type="evidence" value="ECO:0007669"/>
    <property type="project" value="TreeGrafter"/>
</dbReference>
<dbReference type="AlphaFoldDB" id="A0A7M5WMA7"/>
<evidence type="ECO:0000256" key="4">
    <source>
        <dbReference type="SAM" id="MobiDB-lite"/>
    </source>
</evidence>
<evidence type="ECO:0000256" key="3">
    <source>
        <dbReference type="PROSITE-ProRule" id="PRU00023"/>
    </source>
</evidence>
<organism evidence="5 6">
    <name type="scientific">Clytia hemisphaerica</name>
    <dbReference type="NCBI Taxonomy" id="252671"/>
    <lineage>
        <taxon>Eukaryota</taxon>
        <taxon>Metazoa</taxon>
        <taxon>Cnidaria</taxon>
        <taxon>Hydrozoa</taxon>
        <taxon>Hydroidolina</taxon>
        <taxon>Leptothecata</taxon>
        <taxon>Obeliida</taxon>
        <taxon>Clytiidae</taxon>
        <taxon>Clytia</taxon>
    </lineage>
</organism>
<dbReference type="OrthoDB" id="6022710at2759"/>
<dbReference type="InterPro" id="IPR051070">
    <property type="entry name" value="NF-kappa-B_inhibitor"/>
</dbReference>
<dbReference type="Pfam" id="PF13857">
    <property type="entry name" value="Ank_5"/>
    <property type="match status" value="1"/>
</dbReference>
<dbReference type="PROSITE" id="PS50088">
    <property type="entry name" value="ANK_REPEAT"/>
    <property type="match status" value="2"/>
</dbReference>
<reference evidence="5" key="1">
    <citation type="submission" date="2021-01" db="UniProtKB">
        <authorList>
            <consortium name="EnsemblMetazoa"/>
        </authorList>
    </citation>
    <scope>IDENTIFICATION</scope>
</reference>
<accession>A0A7M5WMA7</accession>
<dbReference type="SUPFAM" id="SSF48403">
    <property type="entry name" value="Ankyrin repeat"/>
    <property type="match status" value="1"/>
</dbReference>
<dbReference type="Gene3D" id="1.25.40.20">
    <property type="entry name" value="Ankyrin repeat-containing domain"/>
    <property type="match status" value="2"/>
</dbReference>
<protein>
    <submittedName>
        <fullName evidence="5">Uncharacterized protein</fullName>
    </submittedName>
</protein>
<feature type="region of interest" description="Disordered" evidence="4">
    <location>
        <begin position="338"/>
        <end position="357"/>
    </location>
</feature>
<evidence type="ECO:0000256" key="1">
    <source>
        <dbReference type="ARBA" id="ARBA00022737"/>
    </source>
</evidence>
<evidence type="ECO:0000256" key="2">
    <source>
        <dbReference type="ARBA" id="ARBA00023043"/>
    </source>
</evidence>
<dbReference type="Pfam" id="PF13637">
    <property type="entry name" value="Ank_4"/>
    <property type="match status" value="1"/>
</dbReference>
<feature type="repeat" description="ANK" evidence="3">
    <location>
        <begin position="606"/>
        <end position="638"/>
    </location>
</feature>
<dbReference type="GO" id="GO:0071356">
    <property type="term" value="P:cellular response to tumor necrosis factor"/>
    <property type="evidence" value="ECO:0007669"/>
    <property type="project" value="TreeGrafter"/>
</dbReference>
<dbReference type="GO" id="GO:0051059">
    <property type="term" value="F:NF-kappaB binding"/>
    <property type="evidence" value="ECO:0007669"/>
    <property type="project" value="TreeGrafter"/>
</dbReference>